<organism evidence="2 3">
    <name type="scientific">Puccinia graminis f. sp. tritici</name>
    <dbReference type="NCBI Taxonomy" id="56615"/>
    <lineage>
        <taxon>Eukaryota</taxon>
        <taxon>Fungi</taxon>
        <taxon>Dikarya</taxon>
        <taxon>Basidiomycota</taxon>
        <taxon>Pucciniomycotina</taxon>
        <taxon>Pucciniomycetes</taxon>
        <taxon>Pucciniales</taxon>
        <taxon>Pucciniaceae</taxon>
        <taxon>Puccinia</taxon>
    </lineage>
</organism>
<feature type="region of interest" description="Disordered" evidence="1">
    <location>
        <begin position="109"/>
        <end position="163"/>
    </location>
</feature>
<comment type="caution">
    <text evidence="2">The sequence shown here is derived from an EMBL/GenBank/DDBJ whole genome shotgun (WGS) entry which is preliminary data.</text>
</comment>
<evidence type="ECO:0000313" key="2">
    <source>
        <dbReference type="EMBL" id="KAA1086117.1"/>
    </source>
</evidence>
<gene>
    <name evidence="2" type="ORF">PGTUg99_005685</name>
</gene>
<reference evidence="2 3" key="1">
    <citation type="submission" date="2019-05" db="EMBL/GenBank/DDBJ databases">
        <title>Emergence of the Ug99 lineage of the wheat stem rust pathogen through somatic hybridization.</title>
        <authorList>
            <person name="Li F."/>
            <person name="Upadhyaya N.M."/>
            <person name="Sperschneider J."/>
            <person name="Matny O."/>
            <person name="Nguyen-Phuc H."/>
            <person name="Mago R."/>
            <person name="Raley C."/>
            <person name="Miller M.E."/>
            <person name="Silverstein K.A.T."/>
            <person name="Henningsen E."/>
            <person name="Hirsch C.D."/>
            <person name="Visser B."/>
            <person name="Pretorius Z.A."/>
            <person name="Steffenson B.J."/>
            <person name="Schwessinger B."/>
            <person name="Dodds P.N."/>
            <person name="Figueroa M."/>
        </authorList>
    </citation>
    <scope>NUCLEOTIDE SEQUENCE [LARGE SCALE GENOMIC DNA]</scope>
    <source>
        <strain evidence="2 3">Ug99</strain>
    </source>
</reference>
<evidence type="ECO:0000313" key="3">
    <source>
        <dbReference type="Proteomes" id="UP000325313"/>
    </source>
</evidence>
<proteinExistence type="predicted"/>
<sequence>MQLGIHHIQVGFLWVFKCKATQGLHESIDLNFEPLEMDNYCPNSAMQSISIKKEPLGNHLSHQFFTPTETSIFQKLDFDLNEDPLEANNLAHSVSNFFPKIYSKDANEGTVSLQQPPKSPNEIIDRSSEVSHSVTSVGRDSRYSPKQSLDLKRKISTPTFTPNSYPKINHLSCPRLTSHIQEKNKQISTIKLTAMSVPSCSGKDHEFSEQSNHSNMNHHLLNSIEIHPHRKMGILSPSARNNHFSAQKSIDNKSRSERLKFDRDAFFFPSPSSIRKRNQKRIMRLIDLLSQEGGSSIDLLVMTESQFIRHCGIFSYGQKAFIESSLDDTHECQENTEVHPFCSSRDKIWENQKSWYSYWLRKSNFKHGGLVEAIKSFKSIQIRKAIILYLFYVEMISTVIPISQRKESDGSELEEALKLLKLMSEPVTTNRPEYQRNLSEKWELFQLKISNQGTANNITAIWILLEVWMENFRKGLLDKQRNKNNRLKQIFKSFFNNIFYHSISRLTDRIQQS</sequence>
<dbReference type="AlphaFoldDB" id="A0A5B0NA11"/>
<feature type="compositionally biased region" description="Basic and acidic residues" evidence="1">
    <location>
        <begin position="139"/>
        <end position="153"/>
    </location>
</feature>
<protein>
    <submittedName>
        <fullName evidence="2">Uncharacterized protein</fullName>
    </submittedName>
</protein>
<dbReference type="Proteomes" id="UP000325313">
    <property type="component" value="Unassembled WGS sequence"/>
</dbReference>
<dbReference type="EMBL" id="VDEP01000413">
    <property type="protein sequence ID" value="KAA1086117.1"/>
    <property type="molecule type" value="Genomic_DNA"/>
</dbReference>
<evidence type="ECO:0000256" key="1">
    <source>
        <dbReference type="SAM" id="MobiDB-lite"/>
    </source>
</evidence>
<name>A0A5B0NA11_PUCGR</name>
<accession>A0A5B0NA11</accession>